<dbReference type="Pfam" id="PF13847">
    <property type="entry name" value="Methyltransf_31"/>
    <property type="match status" value="1"/>
</dbReference>
<keyword evidence="2" id="KW-0808">Transferase</keyword>
<dbReference type="SUPFAM" id="SSF53335">
    <property type="entry name" value="S-adenosyl-L-methionine-dependent methyltransferases"/>
    <property type="match status" value="1"/>
</dbReference>
<organism evidence="2 3">
    <name type="scientific">Streptomyces uncialis</name>
    <dbReference type="NCBI Taxonomy" id="1048205"/>
    <lineage>
        <taxon>Bacteria</taxon>
        <taxon>Bacillati</taxon>
        <taxon>Actinomycetota</taxon>
        <taxon>Actinomycetes</taxon>
        <taxon>Kitasatosporales</taxon>
        <taxon>Streptomycetaceae</taxon>
        <taxon>Streptomyces</taxon>
    </lineage>
</organism>
<evidence type="ECO:0000259" key="1">
    <source>
        <dbReference type="Pfam" id="PF13847"/>
    </source>
</evidence>
<dbReference type="GO" id="GO:0032259">
    <property type="term" value="P:methylation"/>
    <property type="evidence" value="ECO:0007669"/>
    <property type="project" value="UniProtKB-KW"/>
</dbReference>
<accession>A0A1Q4V8W3</accession>
<keyword evidence="2" id="KW-0489">Methyltransferase</keyword>
<reference evidence="2 3" key="1">
    <citation type="submission" date="2015-06" db="EMBL/GenBank/DDBJ databases">
        <title>Cloning and characterization of the uncialamcin biosynthetic gene cluster.</title>
        <authorList>
            <person name="Yan X."/>
            <person name="Huang T."/>
            <person name="Ge H."/>
            <person name="Shen B."/>
        </authorList>
    </citation>
    <scope>NUCLEOTIDE SEQUENCE [LARGE SCALE GENOMIC DNA]</scope>
    <source>
        <strain evidence="2 3">DCA2648</strain>
    </source>
</reference>
<evidence type="ECO:0000313" key="3">
    <source>
        <dbReference type="Proteomes" id="UP000186455"/>
    </source>
</evidence>
<dbReference type="Proteomes" id="UP000186455">
    <property type="component" value="Unassembled WGS sequence"/>
</dbReference>
<comment type="caution">
    <text evidence="2">The sequence shown here is derived from an EMBL/GenBank/DDBJ whole genome shotgun (WGS) entry which is preliminary data.</text>
</comment>
<protein>
    <submittedName>
        <fullName evidence="2">Methyltransferase</fullName>
    </submittedName>
</protein>
<dbReference type="InterPro" id="IPR025714">
    <property type="entry name" value="Methyltranfer_dom"/>
</dbReference>
<gene>
    <name evidence="2" type="ORF">AB852_15195</name>
</gene>
<dbReference type="AlphaFoldDB" id="A0A1Q4V8W3"/>
<dbReference type="InterPro" id="IPR029063">
    <property type="entry name" value="SAM-dependent_MTases_sf"/>
</dbReference>
<dbReference type="GO" id="GO:0008168">
    <property type="term" value="F:methyltransferase activity"/>
    <property type="evidence" value="ECO:0007669"/>
    <property type="project" value="UniProtKB-KW"/>
</dbReference>
<sequence>MNHRVSSNTLRYLALKGVLEQWRGSYRLTRRGELLTSDISLARLGFYLEAYGPVVGRADELMTGAAEYGTDVHRSNGPLSRHCGTVFGRYYTPVVLEAMRDRGAKRIMDLGCGGGRLLVDACLNDPEITGVGLDIAPAAVEVARELARSHGLEDRLEFVVGDAFDPGTWPEEVCADIEVITGIGVLHEHFRDGDKAVVDILDAYADFLTGERMLLIGEPEPHYDDRESDSEFFLMHVLTDQGFPVDRAVWAGIFDRTRLTCRRTLTWATAGPRMCFYELEPRG</sequence>
<keyword evidence="3" id="KW-1185">Reference proteome</keyword>
<dbReference type="Gene3D" id="3.40.50.150">
    <property type="entry name" value="Vaccinia Virus protein VP39"/>
    <property type="match status" value="1"/>
</dbReference>
<dbReference type="CDD" id="cd02440">
    <property type="entry name" value="AdoMet_MTases"/>
    <property type="match status" value="1"/>
</dbReference>
<evidence type="ECO:0000313" key="2">
    <source>
        <dbReference type="EMBL" id="OKH94292.1"/>
    </source>
</evidence>
<dbReference type="STRING" id="1048205.AB852_15195"/>
<name>A0A1Q4V8W3_9ACTN</name>
<dbReference type="EMBL" id="LFBV01000003">
    <property type="protein sequence ID" value="OKH94292.1"/>
    <property type="molecule type" value="Genomic_DNA"/>
</dbReference>
<proteinExistence type="predicted"/>
<feature type="domain" description="Methyltransferase" evidence="1">
    <location>
        <begin position="104"/>
        <end position="186"/>
    </location>
</feature>